<accession>A0A3F3PZI0</accession>
<keyword evidence="1" id="KW-1133">Transmembrane helix</keyword>
<dbReference type="RefSeq" id="XP_026625257.1">
    <property type="nucleotide sequence ID" value="XM_026766687.1"/>
</dbReference>
<dbReference type="Proteomes" id="UP000253729">
    <property type="component" value="Unassembled WGS sequence"/>
</dbReference>
<dbReference type="GeneID" id="38135043"/>
<proteinExistence type="predicted"/>
<reference evidence="2 3" key="1">
    <citation type="submission" date="2018-07" db="EMBL/GenBank/DDBJ databases">
        <title>The genomes of Aspergillus section Nigri reveals drivers in fungal speciation.</title>
        <authorList>
            <consortium name="DOE Joint Genome Institute"/>
            <person name="Vesth T.C."/>
            <person name="Nybo J."/>
            <person name="Theobald S."/>
            <person name="Brandl J."/>
            <person name="Frisvad J.C."/>
            <person name="Nielsen K.F."/>
            <person name="Lyhne E.K."/>
            <person name="Kogle M.E."/>
            <person name="Kuo A."/>
            <person name="Riley R."/>
            <person name="Clum A."/>
            <person name="Nolan M."/>
            <person name="Lipzen A."/>
            <person name="Salamov A."/>
            <person name="Henrissat B."/>
            <person name="Wiebenga A."/>
            <person name="De vries R.P."/>
            <person name="Grigoriev I.V."/>
            <person name="Mortensen U.H."/>
            <person name="Andersen M.R."/>
            <person name="Baker S.E."/>
        </authorList>
    </citation>
    <scope>NUCLEOTIDE SEQUENCE [LARGE SCALE GENOMIC DNA]</scope>
    <source>
        <strain evidence="2 3">CBS 139.54b</strain>
    </source>
</reference>
<organism evidence="2 3">
    <name type="scientific">Aspergillus welwitschiae</name>
    <dbReference type="NCBI Taxonomy" id="1341132"/>
    <lineage>
        <taxon>Eukaryota</taxon>
        <taxon>Fungi</taxon>
        <taxon>Dikarya</taxon>
        <taxon>Ascomycota</taxon>
        <taxon>Pezizomycotina</taxon>
        <taxon>Eurotiomycetes</taxon>
        <taxon>Eurotiomycetidae</taxon>
        <taxon>Eurotiales</taxon>
        <taxon>Aspergillaceae</taxon>
        <taxon>Aspergillus</taxon>
        <taxon>Aspergillus subgen. Circumdati</taxon>
    </lineage>
</organism>
<name>A0A3F3PZI0_9EURO</name>
<protein>
    <submittedName>
        <fullName evidence="2">Uncharacterized protein</fullName>
    </submittedName>
</protein>
<evidence type="ECO:0000256" key="1">
    <source>
        <dbReference type="SAM" id="Phobius"/>
    </source>
</evidence>
<keyword evidence="1" id="KW-0472">Membrane</keyword>
<evidence type="ECO:0000313" key="2">
    <source>
        <dbReference type="EMBL" id="RDH32235.1"/>
    </source>
</evidence>
<keyword evidence="1" id="KW-0812">Transmembrane</keyword>
<sequence length="51" mass="6090">MLCLLRVCLVITWLVSLVILDFFSPFYGYYYYFVNCAFNCCMLKLGCWKRG</sequence>
<dbReference type="AlphaFoldDB" id="A0A3F3PZI0"/>
<evidence type="ECO:0000313" key="3">
    <source>
        <dbReference type="Proteomes" id="UP000253729"/>
    </source>
</evidence>
<gene>
    <name evidence="2" type="ORF">BDQ94DRAFT_145681</name>
</gene>
<dbReference type="EMBL" id="KZ852051">
    <property type="protein sequence ID" value="RDH32235.1"/>
    <property type="molecule type" value="Genomic_DNA"/>
</dbReference>
<keyword evidence="3" id="KW-1185">Reference proteome</keyword>
<feature type="transmembrane region" description="Helical" evidence="1">
    <location>
        <begin position="7"/>
        <end position="23"/>
    </location>
</feature>